<feature type="domain" description="Gram-positive pilin subunit D1 N-terminal" evidence="3">
    <location>
        <begin position="58"/>
        <end position="187"/>
    </location>
</feature>
<dbReference type="RefSeq" id="WP_259428574.1">
    <property type="nucleotide sequence ID" value="NZ_JANWTC010000011.1"/>
</dbReference>
<organism evidence="4 5">
    <name type="scientific">Corynebacterium lemuris</name>
    <dbReference type="NCBI Taxonomy" id="1859292"/>
    <lineage>
        <taxon>Bacteria</taxon>
        <taxon>Bacillati</taxon>
        <taxon>Actinomycetota</taxon>
        <taxon>Actinomycetes</taxon>
        <taxon>Mycobacteriales</taxon>
        <taxon>Corynebacteriaceae</taxon>
        <taxon>Corynebacterium</taxon>
    </lineage>
</organism>
<keyword evidence="2" id="KW-0732">Signal</keyword>
<evidence type="ECO:0000313" key="5">
    <source>
        <dbReference type="Proteomes" id="UP001205965"/>
    </source>
</evidence>
<proteinExistence type="predicted"/>
<dbReference type="NCBIfam" id="TIGR04226">
    <property type="entry name" value="RrgB_K2N_iso_D2"/>
    <property type="match status" value="1"/>
</dbReference>
<dbReference type="NCBIfam" id="TIGR01167">
    <property type="entry name" value="LPXTG_anchor"/>
    <property type="match status" value="1"/>
</dbReference>
<name>A0ABT2FZ29_9CORY</name>
<dbReference type="InterPro" id="IPR026466">
    <property type="entry name" value="Fim_isopep_form_D2_dom"/>
</dbReference>
<dbReference type="NCBIfam" id="NF033902">
    <property type="entry name" value="iso_D2_wall_anc"/>
    <property type="match status" value="1"/>
</dbReference>
<feature type="signal peptide" evidence="2">
    <location>
        <begin position="1"/>
        <end position="24"/>
    </location>
</feature>
<gene>
    <name evidence="4" type="ORF">NYP18_12665</name>
</gene>
<dbReference type="Proteomes" id="UP001205965">
    <property type="component" value="Unassembled WGS sequence"/>
</dbReference>
<keyword evidence="1" id="KW-0472">Membrane</keyword>
<keyword evidence="1" id="KW-1133">Transmembrane helix</keyword>
<dbReference type="Gene3D" id="2.60.40.10">
    <property type="entry name" value="Immunoglobulins"/>
    <property type="match status" value="2"/>
</dbReference>
<sequence length="521" mass="54776">MKKTHKRISAAVLSLALGFSVAGAPALAPMASAQSINAGQASSVNLGADVSLTINKYDGEIDDTTTPLGGADFTVAKVDLNGENLNTVDGWTVVNNIQAALDAGTTPDLAGDAWELTTDSTGTVTISTGTTNDNVDGSDTANFTVGLYLVTEKQNGNFSVGKPFLVALPFTNGDGEWGYQQTVEPKNQLLSVEKDVSDLGTTLNMPVNYTINASVPAEELDRFNIIDALPAELDLGTDTAITVTVINTTPSVTLVETTDYSIDPTEFSNDTIKIEFTETGLEKLETARVTNPNLQIQVTFTATIVELPEDGVIRNDVVVELPNGGSITTDPEDPDDPDTGAETRLGTLTINKRDVNGALIEIEGDVTRGASFELWRCEEITSDTWEVSEGPLSAAIENEQGDLINVNEFTTATNGVALLEGVQIRDWVNNGAPAESEVDPDLCVVETIAPTGYVLNPAPQPVNVDSSDEFIMTADVINLEDTIDGQLPSTGGMGTMAMIAGGLLVAVAGGFAALRGNRARG</sequence>
<dbReference type="Pfam" id="PF16555">
    <property type="entry name" value="GramPos_pilinD1"/>
    <property type="match status" value="1"/>
</dbReference>
<keyword evidence="5" id="KW-1185">Reference proteome</keyword>
<protein>
    <submittedName>
        <fullName evidence="4">SpaH/EbpB family LPXTG-anchored major pilin</fullName>
    </submittedName>
</protein>
<comment type="caution">
    <text evidence="4">The sequence shown here is derived from an EMBL/GenBank/DDBJ whole genome shotgun (WGS) entry which is preliminary data.</text>
</comment>
<accession>A0ABT2FZ29</accession>
<dbReference type="EMBL" id="JANWTC010000011">
    <property type="protein sequence ID" value="MCS5480505.1"/>
    <property type="molecule type" value="Genomic_DNA"/>
</dbReference>
<dbReference type="InterPro" id="IPR048052">
    <property type="entry name" value="FM1-like"/>
</dbReference>
<evidence type="ECO:0000313" key="4">
    <source>
        <dbReference type="EMBL" id="MCS5480505.1"/>
    </source>
</evidence>
<dbReference type="InterPro" id="IPR013783">
    <property type="entry name" value="Ig-like_fold"/>
</dbReference>
<feature type="transmembrane region" description="Helical" evidence="1">
    <location>
        <begin position="493"/>
        <end position="514"/>
    </location>
</feature>
<dbReference type="InterPro" id="IPR032364">
    <property type="entry name" value="GramPos_pilinD1_N"/>
</dbReference>
<feature type="chain" id="PRO_5046388797" evidence="2">
    <location>
        <begin position="25"/>
        <end position="521"/>
    </location>
</feature>
<evidence type="ECO:0000259" key="3">
    <source>
        <dbReference type="Pfam" id="PF16555"/>
    </source>
</evidence>
<dbReference type="Gene3D" id="2.60.40.740">
    <property type="match status" value="1"/>
</dbReference>
<evidence type="ECO:0000256" key="1">
    <source>
        <dbReference type="SAM" id="Phobius"/>
    </source>
</evidence>
<reference evidence="4 5" key="1">
    <citation type="submission" date="2022-08" db="EMBL/GenBank/DDBJ databases">
        <title>YIM 101645 draft genome.</title>
        <authorList>
            <person name="Chen X."/>
        </authorList>
    </citation>
    <scope>NUCLEOTIDE SEQUENCE [LARGE SCALE GENOMIC DNA]</scope>
    <source>
        <strain evidence="4 5">YIM 101645</strain>
    </source>
</reference>
<evidence type="ECO:0000256" key="2">
    <source>
        <dbReference type="SAM" id="SignalP"/>
    </source>
</evidence>
<keyword evidence="1" id="KW-0812">Transmembrane</keyword>